<accession>A0A4Y2VN73</accession>
<feature type="non-terminal residue" evidence="1">
    <location>
        <position position="70"/>
    </location>
</feature>
<protein>
    <submittedName>
        <fullName evidence="1">Uncharacterized protein</fullName>
    </submittedName>
</protein>
<gene>
    <name evidence="1" type="ORF">AVEN_61956_1</name>
</gene>
<dbReference type="Proteomes" id="UP000499080">
    <property type="component" value="Unassembled WGS sequence"/>
</dbReference>
<evidence type="ECO:0000313" key="2">
    <source>
        <dbReference type="Proteomes" id="UP000499080"/>
    </source>
</evidence>
<proteinExistence type="predicted"/>
<dbReference type="AlphaFoldDB" id="A0A4Y2VN73"/>
<keyword evidence="2" id="KW-1185">Reference proteome</keyword>
<sequence length="70" mass="7957">MMNDTSETTLTGTLTLTLDHLHSFHVLCIPTDWDNSSRDNATPHASSYYQWLQNTLLTLEDTCFIALDPQ</sequence>
<dbReference type="EMBL" id="BGPR01049788">
    <property type="protein sequence ID" value="GBO26793.1"/>
    <property type="molecule type" value="Genomic_DNA"/>
</dbReference>
<evidence type="ECO:0000313" key="1">
    <source>
        <dbReference type="EMBL" id="GBO26793.1"/>
    </source>
</evidence>
<name>A0A4Y2VN73_ARAVE</name>
<comment type="caution">
    <text evidence="1">The sequence shown here is derived from an EMBL/GenBank/DDBJ whole genome shotgun (WGS) entry which is preliminary data.</text>
</comment>
<organism evidence="1 2">
    <name type="scientific">Araneus ventricosus</name>
    <name type="common">Orbweaver spider</name>
    <name type="synonym">Epeira ventricosa</name>
    <dbReference type="NCBI Taxonomy" id="182803"/>
    <lineage>
        <taxon>Eukaryota</taxon>
        <taxon>Metazoa</taxon>
        <taxon>Ecdysozoa</taxon>
        <taxon>Arthropoda</taxon>
        <taxon>Chelicerata</taxon>
        <taxon>Arachnida</taxon>
        <taxon>Araneae</taxon>
        <taxon>Araneomorphae</taxon>
        <taxon>Entelegynae</taxon>
        <taxon>Araneoidea</taxon>
        <taxon>Araneidae</taxon>
        <taxon>Araneus</taxon>
    </lineage>
</organism>
<reference evidence="1 2" key="1">
    <citation type="journal article" date="2019" name="Sci. Rep.">
        <title>Orb-weaving spider Araneus ventricosus genome elucidates the spidroin gene catalogue.</title>
        <authorList>
            <person name="Kono N."/>
            <person name="Nakamura H."/>
            <person name="Ohtoshi R."/>
            <person name="Moran D.A.P."/>
            <person name="Shinohara A."/>
            <person name="Yoshida Y."/>
            <person name="Fujiwara M."/>
            <person name="Mori M."/>
            <person name="Tomita M."/>
            <person name="Arakawa K."/>
        </authorList>
    </citation>
    <scope>NUCLEOTIDE SEQUENCE [LARGE SCALE GENOMIC DNA]</scope>
</reference>